<protein>
    <submittedName>
        <fullName evidence="3">Uncharacterized protein</fullName>
    </submittedName>
</protein>
<dbReference type="InterPro" id="IPR026708">
    <property type="entry name" value="CSPP1"/>
</dbReference>
<evidence type="ECO:0000313" key="3">
    <source>
        <dbReference type="EMBL" id="TRY81362.1"/>
    </source>
</evidence>
<dbReference type="GO" id="GO:0032467">
    <property type="term" value="P:positive regulation of cytokinesis"/>
    <property type="evidence" value="ECO:0007669"/>
    <property type="project" value="InterPro"/>
</dbReference>
<keyword evidence="4" id="KW-1185">Reference proteome</keyword>
<dbReference type="GO" id="GO:0005874">
    <property type="term" value="C:microtubule"/>
    <property type="evidence" value="ECO:0007669"/>
    <property type="project" value="InterPro"/>
</dbReference>
<sequence>RLLARELTNPSFKLPFSQQKPEDSYELYLIRVEYEQRKQKLMEELHELDVWRFTREVNVNTGKEEEKLISERVMETSSVHQPVLSQQPPVRPETHLPPLKTPPRGNTQERSALSRVPSAMRMPSSSRYLHSDISWKRRIIFTIASLVSHGDGMLTELYLSFCGAQIAEKEQRKQREREEQKKQDMKLEAEEEKYNYWGRGGGAPLKDISGNPITDLKAHLRKTDACKSVARGERRPASPKKESASFSPAPSSVYGRGNVFEEGITPQQRDQDQRHRDFLKLQIEDKKRRQQEEREKERIEEELAERRVAKEREKMKKEYEEELEKRRRKDRELEEARRKHIEQREETRIKEKENRRLAEREEVLKKPEPEKLPKIKETKSITPPPSPPVPALRRKLQNMENSTPSLHCDSTAGKICSEEKEK</sequence>
<feature type="region of interest" description="Disordered" evidence="2">
    <location>
        <begin position="225"/>
        <end position="422"/>
    </location>
</feature>
<proteinExistence type="predicted"/>
<dbReference type="GO" id="GO:0000922">
    <property type="term" value="C:spindle pole"/>
    <property type="evidence" value="ECO:0007669"/>
    <property type="project" value="InterPro"/>
</dbReference>
<dbReference type="Proteomes" id="UP000316079">
    <property type="component" value="Unassembled WGS sequence"/>
</dbReference>
<feature type="region of interest" description="Disordered" evidence="2">
    <location>
        <begin position="81"/>
        <end position="121"/>
    </location>
</feature>
<keyword evidence="1" id="KW-0175">Coiled coil</keyword>
<feature type="non-terminal residue" evidence="3">
    <location>
        <position position="422"/>
    </location>
</feature>
<dbReference type="OrthoDB" id="10044099at2759"/>
<evidence type="ECO:0000256" key="1">
    <source>
        <dbReference type="SAM" id="Coils"/>
    </source>
</evidence>
<name>A0A553PUJ8_9TELE</name>
<dbReference type="PANTHER" id="PTHR21616:SF2">
    <property type="entry name" value="CENTROSOME AND SPINDLE POLE-ASSOCIATED PROTEIN 1"/>
    <property type="match status" value="1"/>
</dbReference>
<feature type="non-terminal residue" evidence="3">
    <location>
        <position position="1"/>
    </location>
</feature>
<feature type="compositionally biased region" description="Basic and acidic residues" evidence="2">
    <location>
        <begin position="225"/>
        <end position="243"/>
    </location>
</feature>
<feature type="coiled-coil region" evidence="1">
    <location>
        <begin position="164"/>
        <end position="195"/>
    </location>
</feature>
<reference evidence="3 4" key="1">
    <citation type="journal article" date="2019" name="Sci. Data">
        <title>Hybrid genome assembly and annotation of Danionella translucida.</title>
        <authorList>
            <person name="Kadobianskyi M."/>
            <person name="Schulze L."/>
            <person name="Schuelke M."/>
            <person name="Judkewitz B."/>
        </authorList>
    </citation>
    <scope>NUCLEOTIDE SEQUENCE [LARGE SCALE GENOMIC DNA]</scope>
    <source>
        <strain evidence="3 4">Bolton</strain>
    </source>
</reference>
<dbReference type="STRING" id="623744.A0A553PUJ8"/>
<evidence type="ECO:0000313" key="4">
    <source>
        <dbReference type="Proteomes" id="UP000316079"/>
    </source>
</evidence>
<organism evidence="3 4">
    <name type="scientific">Danionella cerebrum</name>
    <dbReference type="NCBI Taxonomy" id="2873325"/>
    <lineage>
        <taxon>Eukaryota</taxon>
        <taxon>Metazoa</taxon>
        <taxon>Chordata</taxon>
        <taxon>Craniata</taxon>
        <taxon>Vertebrata</taxon>
        <taxon>Euteleostomi</taxon>
        <taxon>Actinopterygii</taxon>
        <taxon>Neopterygii</taxon>
        <taxon>Teleostei</taxon>
        <taxon>Ostariophysi</taxon>
        <taxon>Cypriniformes</taxon>
        <taxon>Danionidae</taxon>
        <taxon>Danioninae</taxon>
        <taxon>Danionella</taxon>
    </lineage>
</organism>
<gene>
    <name evidence="3" type="ORF">DNTS_029009</name>
</gene>
<comment type="caution">
    <text evidence="3">The sequence shown here is derived from an EMBL/GenBank/DDBJ whole genome shotgun (WGS) entry which is preliminary data.</text>
</comment>
<dbReference type="GO" id="GO:0005813">
    <property type="term" value="C:centrosome"/>
    <property type="evidence" value="ECO:0007669"/>
    <property type="project" value="InterPro"/>
</dbReference>
<dbReference type="AlphaFoldDB" id="A0A553PUJ8"/>
<evidence type="ECO:0000256" key="2">
    <source>
        <dbReference type="SAM" id="MobiDB-lite"/>
    </source>
</evidence>
<accession>A0A553PUJ8</accession>
<dbReference type="EMBL" id="SRMA01026639">
    <property type="protein sequence ID" value="TRY81362.1"/>
    <property type="molecule type" value="Genomic_DNA"/>
</dbReference>
<feature type="compositionally biased region" description="Basic and acidic residues" evidence="2">
    <location>
        <begin position="269"/>
        <end position="379"/>
    </location>
</feature>
<dbReference type="PANTHER" id="PTHR21616">
    <property type="entry name" value="CENTROSOME SPINDLE POLE ASSOCIATED PROTEIN"/>
    <property type="match status" value="1"/>
</dbReference>